<dbReference type="InterPro" id="IPR002699">
    <property type="entry name" value="V_ATPase_D"/>
</dbReference>
<proteinExistence type="inferred from homology"/>
<evidence type="ECO:0000256" key="4">
    <source>
        <dbReference type="HAMAP-Rule" id="MF_00271"/>
    </source>
</evidence>
<evidence type="ECO:0000313" key="6">
    <source>
        <dbReference type="EMBL" id="SDW67145.1"/>
    </source>
</evidence>
<dbReference type="HAMAP" id="MF_00271">
    <property type="entry name" value="ATP_synth_D_arch"/>
    <property type="match status" value="1"/>
</dbReference>
<evidence type="ECO:0000313" key="8">
    <source>
        <dbReference type="Proteomes" id="UP000441455"/>
    </source>
</evidence>
<accession>A0A1I5HZK1</accession>
<name>A0A1I5HZK1_ACIFE</name>
<reference evidence="5 8" key="2">
    <citation type="submission" date="2019-08" db="EMBL/GenBank/DDBJ databases">
        <title>In-depth cultivation of the pig gut microbiome towards novel bacterial diversity and tailored functional studies.</title>
        <authorList>
            <person name="Wylensek D."/>
            <person name="Hitch T.C.A."/>
            <person name="Clavel T."/>
        </authorList>
    </citation>
    <scope>NUCLEOTIDE SEQUENCE [LARGE SCALE GENOMIC DNA]</scope>
    <source>
        <strain evidence="5 8">WCA-389-WT-5B</strain>
    </source>
</reference>
<protein>
    <recommendedName>
        <fullName evidence="4">V-type ATP synthase subunit D</fullName>
    </recommendedName>
    <alternativeName>
        <fullName evidence="4">V-ATPase subunit D</fullName>
    </alternativeName>
</protein>
<dbReference type="AlphaFoldDB" id="A0A1I5HZK1"/>
<keyword evidence="4" id="KW-0375">Hydrogen ion transport</keyword>
<dbReference type="GO" id="GO:0042777">
    <property type="term" value="P:proton motive force-driven plasma membrane ATP synthesis"/>
    <property type="evidence" value="ECO:0007669"/>
    <property type="project" value="UniProtKB-UniRule"/>
</dbReference>
<evidence type="ECO:0000313" key="7">
    <source>
        <dbReference type="Proteomes" id="UP000182379"/>
    </source>
</evidence>
<keyword evidence="2 4" id="KW-0813">Transport</keyword>
<comment type="similarity">
    <text evidence="1 4">Belongs to the V-ATPase D subunit family.</text>
</comment>
<dbReference type="EMBL" id="VULN01000002">
    <property type="protein sequence ID" value="MSS81307.1"/>
    <property type="molecule type" value="Genomic_DNA"/>
</dbReference>
<evidence type="ECO:0000256" key="3">
    <source>
        <dbReference type="ARBA" id="ARBA00023065"/>
    </source>
</evidence>
<dbReference type="EMBL" id="FNOP01000004">
    <property type="protein sequence ID" value="SDW67145.1"/>
    <property type="molecule type" value="Genomic_DNA"/>
</dbReference>
<reference evidence="6 7" key="1">
    <citation type="submission" date="2016-10" db="EMBL/GenBank/DDBJ databases">
        <authorList>
            <person name="Varghese N."/>
            <person name="Submissions S."/>
        </authorList>
    </citation>
    <scope>NUCLEOTIDE SEQUENCE [LARGE SCALE GENOMIC DNA]</scope>
    <source>
        <strain evidence="6 7">WCC6</strain>
    </source>
</reference>
<dbReference type="NCBIfam" id="TIGR00309">
    <property type="entry name" value="V_ATPase_subD"/>
    <property type="match status" value="1"/>
</dbReference>
<sequence>MATNVNPTRMELTRLKRRLATAVRGHKLLKDKRDEMVRQFMIYIRRNHELRLKMEKALQNVSHHFVVARAHMGFLTMNEALLYPARSAEFEVGSKNVMSVDVPTLTYTGATADDAAQVPYSFAFTTGELDTAVTELTTCLPDLLELAEVEKTCNMLADEIEKTRRRVNALEYVMIPEMQESIKYITMKLSENERASTVRLMKAKEIMAKQA</sequence>
<dbReference type="PANTHER" id="PTHR11671">
    <property type="entry name" value="V-TYPE ATP SYNTHASE SUBUNIT D"/>
    <property type="match status" value="1"/>
</dbReference>
<dbReference type="GO" id="GO:0046961">
    <property type="term" value="F:proton-transporting ATPase activity, rotational mechanism"/>
    <property type="evidence" value="ECO:0007669"/>
    <property type="project" value="InterPro"/>
</dbReference>
<dbReference type="Gene3D" id="1.10.287.3240">
    <property type="match status" value="1"/>
</dbReference>
<keyword evidence="3 4" id="KW-0406">Ion transport</keyword>
<dbReference type="Proteomes" id="UP000182379">
    <property type="component" value="Unassembled WGS sequence"/>
</dbReference>
<dbReference type="OMA" id="REEFFRM"/>
<dbReference type="GeneID" id="78333938"/>
<dbReference type="Proteomes" id="UP000441455">
    <property type="component" value="Unassembled WGS sequence"/>
</dbReference>
<dbReference type="GO" id="GO:0046933">
    <property type="term" value="F:proton-transporting ATP synthase activity, rotational mechanism"/>
    <property type="evidence" value="ECO:0007669"/>
    <property type="project" value="UniProtKB-UniRule"/>
</dbReference>
<dbReference type="RefSeq" id="WP_012937587.1">
    <property type="nucleotide sequence ID" value="NZ_CALAKB010000006.1"/>
</dbReference>
<dbReference type="OrthoDB" id="9781718at2"/>
<organism evidence="5 8">
    <name type="scientific">Acidaminococcus fermentans</name>
    <dbReference type="NCBI Taxonomy" id="905"/>
    <lineage>
        <taxon>Bacteria</taxon>
        <taxon>Bacillati</taxon>
        <taxon>Bacillota</taxon>
        <taxon>Negativicutes</taxon>
        <taxon>Acidaminococcales</taxon>
        <taxon>Acidaminococcaceae</taxon>
        <taxon>Acidaminococcus</taxon>
    </lineage>
</organism>
<evidence type="ECO:0000256" key="1">
    <source>
        <dbReference type="ARBA" id="ARBA00005850"/>
    </source>
</evidence>
<keyword evidence="4" id="KW-0066">ATP synthesis</keyword>
<evidence type="ECO:0000313" key="5">
    <source>
        <dbReference type="EMBL" id="MSS81307.1"/>
    </source>
</evidence>
<comment type="function">
    <text evidence="4">Produces ATP from ADP in the presence of a proton gradient across the membrane.</text>
</comment>
<evidence type="ECO:0000256" key="2">
    <source>
        <dbReference type="ARBA" id="ARBA00022448"/>
    </source>
</evidence>
<dbReference type="Pfam" id="PF01813">
    <property type="entry name" value="ATP-synt_D"/>
    <property type="match status" value="1"/>
</dbReference>
<dbReference type="GO" id="GO:0005524">
    <property type="term" value="F:ATP binding"/>
    <property type="evidence" value="ECO:0007669"/>
    <property type="project" value="UniProtKB-UniRule"/>
</dbReference>
<gene>
    <name evidence="4" type="primary">atpD</name>
    <name evidence="5" type="ORF">FX155_01545</name>
    <name evidence="6" type="ORF">SAMN05216495_10430</name>
</gene>
<comment type="caution">
    <text evidence="5">The sequence shown here is derived from an EMBL/GenBank/DDBJ whole genome shotgun (WGS) entry which is preliminary data.</text>
</comment>